<dbReference type="Proteomes" id="UP000595814">
    <property type="component" value="Chromosome"/>
</dbReference>
<dbReference type="EMBL" id="CP066744">
    <property type="protein sequence ID" value="QQK07535.1"/>
    <property type="molecule type" value="Genomic_DNA"/>
</dbReference>
<name>A0AC61MPM8_9FIRM</name>
<sequence length="237" mass="26124">MENNFLQRTELLIGKESLNKLANSKILIFGVGGVGGYVVEGLARAGIGSITVVDFDTIDITNINRQIIALHSNIGAYKVDVIEQRIKDINPKCKVAKFYEKLVPNNIDKFSLKEYDYIVDAIDSVQGKIALAEFCYNNNINLFSSMGAGNKLDPKRFKVSDIGKTSVCPLARTMRAKLKKKNIKKLKVVWSDELPKKNNNTNNGSNKTPTSSISFVPSVAGLIISGEIINELISKEN</sequence>
<gene>
    <name evidence="1" type="ORF">JFY71_09575</name>
</gene>
<evidence type="ECO:0000313" key="1">
    <source>
        <dbReference type="EMBL" id="QQK07535.1"/>
    </source>
</evidence>
<keyword evidence="2" id="KW-1185">Reference proteome</keyword>
<reference evidence="1 2" key="1">
    <citation type="journal article" date="2022" name="Int. J. Syst. Evol. Microbiol.">
        <title>Miniphocaeibacter halophilus sp. nov., an ammonium-tolerant acetate-producing bacterium isolated from a biogas system.</title>
        <authorList>
            <person name="Schnurer A."/>
            <person name="Singh A."/>
            <person name="Bi S."/>
            <person name="Qiao W."/>
            <person name="Westerholm M."/>
        </authorList>
    </citation>
    <scope>NUCLEOTIDE SEQUENCE [LARGE SCALE GENOMIC DNA]</scope>
    <source>
        <strain evidence="1 2">AMB_01</strain>
    </source>
</reference>
<accession>A0AC61MPM8</accession>
<proteinExistence type="predicted"/>
<evidence type="ECO:0000313" key="2">
    <source>
        <dbReference type="Proteomes" id="UP000595814"/>
    </source>
</evidence>
<protein>
    <submittedName>
        <fullName evidence="1">tRNA threonylcarbamoyladenosine dehydratase</fullName>
    </submittedName>
</protein>
<organism evidence="1 2">
    <name type="scientific">Miniphocaeibacter halophilus</name>
    <dbReference type="NCBI Taxonomy" id="2931922"/>
    <lineage>
        <taxon>Bacteria</taxon>
        <taxon>Bacillati</taxon>
        <taxon>Bacillota</taxon>
        <taxon>Tissierellia</taxon>
        <taxon>Tissierellales</taxon>
        <taxon>Peptoniphilaceae</taxon>
        <taxon>Miniphocaeibacter</taxon>
    </lineage>
</organism>